<evidence type="ECO:0000313" key="3">
    <source>
        <dbReference type="EMBL" id="SKB99000.1"/>
    </source>
</evidence>
<reference evidence="3 4" key="1">
    <citation type="submission" date="2017-02" db="EMBL/GenBank/DDBJ databases">
        <authorList>
            <person name="Peterson S.W."/>
        </authorList>
    </citation>
    <scope>NUCLEOTIDE SEQUENCE [LARGE SCALE GENOMIC DNA]</scope>
    <source>
        <strain evidence="3 4">DSM 22899</strain>
    </source>
</reference>
<dbReference type="RefSeq" id="WP_079718770.1">
    <property type="nucleotide sequence ID" value="NZ_FUYS01000021.1"/>
</dbReference>
<dbReference type="InterPro" id="IPR018873">
    <property type="entry name" value="KilA-N_DNA-bd_domain"/>
</dbReference>
<protein>
    <submittedName>
        <fullName evidence="3">ORF6N domain-containing protein</fullName>
    </submittedName>
</protein>
<name>A0A1T5FS97_9SPHI</name>
<gene>
    <name evidence="3" type="ORF">SAMN05660226_04163</name>
</gene>
<organism evidence="3 4">
    <name type="scientific">Parapedobacter luteus</name>
    <dbReference type="NCBI Taxonomy" id="623280"/>
    <lineage>
        <taxon>Bacteria</taxon>
        <taxon>Pseudomonadati</taxon>
        <taxon>Bacteroidota</taxon>
        <taxon>Sphingobacteriia</taxon>
        <taxon>Sphingobacteriales</taxon>
        <taxon>Sphingobacteriaceae</taxon>
        <taxon>Parapedobacter</taxon>
    </lineage>
</organism>
<evidence type="ECO:0000313" key="4">
    <source>
        <dbReference type="Proteomes" id="UP000190541"/>
    </source>
</evidence>
<keyword evidence="4" id="KW-1185">Reference proteome</keyword>
<feature type="domain" description="KilA-N DNA-binding" evidence="2">
    <location>
        <begin position="20"/>
        <end position="106"/>
    </location>
</feature>
<sequence>MTKTELDNDEIVIATESVMNQIFNIRGQKVMLDFHLAALYEVENRILKQAVKRKQNRFPDDFMFQLTKDEWQELITICDNLPEGVKFSPATPFAFTEQGVAMLSSILNSERAVAVNIQIMRVFTRIRQMLTDNTELRLEIEKIKRSLDNQNKNIELVFQYLDELNDKIKRPPLLPDREMVGYKIGGKE</sequence>
<dbReference type="Pfam" id="PF10543">
    <property type="entry name" value="ORF6N"/>
    <property type="match status" value="1"/>
</dbReference>
<dbReference type="STRING" id="623280.SAMN05660226_04163"/>
<accession>A0A1T5FS97</accession>
<evidence type="ECO:0000256" key="1">
    <source>
        <dbReference type="SAM" id="Coils"/>
    </source>
</evidence>
<evidence type="ECO:0000259" key="2">
    <source>
        <dbReference type="Pfam" id="PF10543"/>
    </source>
</evidence>
<keyword evidence="1" id="KW-0175">Coiled coil</keyword>
<proteinExistence type="predicted"/>
<dbReference type="Proteomes" id="UP000190541">
    <property type="component" value="Unassembled WGS sequence"/>
</dbReference>
<feature type="coiled-coil region" evidence="1">
    <location>
        <begin position="126"/>
        <end position="153"/>
    </location>
</feature>
<dbReference type="EMBL" id="FUYS01000021">
    <property type="protein sequence ID" value="SKB99000.1"/>
    <property type="molecule type" value="Genomic_DNA"/>
</dbReference>
<dbReference type="AlphaFoldDB" id="A0A1T5FS97"/>